<dbReference type="PaxDb" id="523849-OCC_02209"/>
<reference evidence="4 5" key="1">
    <citation type="journal article" date="2012" name="J. Bacteriol.">
        <title>Genome sequence of the model hyperthermophilic archaeon Thermococcus litoralis NS-C.</title>
        <authorList>
            <person name="Gardner A.F."/>
            <person name="Kumar S."/>
            <person name="Perler F.B."/>
        </authorList>
    </citation>
    <scope>NUCLEOTIDE SEQUENCE [LARGE SCALE GENOMIC DNA]</scope>
    <source>
        <strain evidence="5">ATCC 51850 / DSM 5473 / JCM 8560 / NS-C</strain>
    </source>
</reference>
<keyword evidence="5" id="KW-1185">Reference proteome</keyword>
<dbReference type="Pfam" id="PF00583">
    <property type="entry name" value="Acetyltransf_1"/>
    <property type="match status" value="1"/>
</dbReference>
<dbReference type="CDD" id="cd04301">
    <property type="entry name" value="NAT_SF"/>
    <property type="match status" value="1"/>
</dbReference>
<dbReference type="PANTHER" id="PTHR43877:SF2">
    <property type="entry name" value="AMINOALKYLPHOSPHONATE N-ACETYLTRANSFERASE-RELATED"/>
    <property type="match status" value="1"/>
</dbReference>
<dbReference type="EMBL" id="CP006670">
    <property type="protein sequence ID" value="EHR79752.1"/>
    <property type="molecule type" value="Genomic_DNA"/>
</dbReference>
<dbReference type="InterPro" id="IPR000182">
    <property type="entry name" value="GNAT_dom"/>
</dbReference>
<evidence type="ECO:0000259" key="3">
    <source>
        <dbReference type="PROSITE" id="PS51186"/>
    </source>
</evidence>
<feature type="domain" description="N-acetyltransferase" evidence="3">
    <location>
        <begin position="19"/>
        <end position="165"/>
    </location>
</feature>
<dbReference type="PANTHER" id="PTHR43877">
    <property type="entry name" value="AMINOALKYLPHOSPHONATE N-ACETYLTRANSFERASE-RELATED-RELATED"/>
    <property type="match status" value="1"/>
</dbReference>
<dbReference type="HOGENOM" id="CLU_013985_34_6_2"/>
<dbReference type="InterPro" id="IPR050832">
    <property type="entry name" value="Bact_Acetyltransf"/>
</dbReference>
<sequence length="165" mass="18577">MKVFIRIAKNSPGEKMSDLIIRKAQESDLNEIKSLIIELIETLESQEGIDENAVFENCKKLLTTPNAYLLVAELNGKVVGALHLNIRRTILHSAPSALIDELVASKELRNQGIGRKLIRAAMELCKELRHTEIEVSTEISNLKAREFYKSMGFEEVGILLEMDLD</sequence>
<dbReference type="KEGG" id="tlt:OCC_02209"/>
<dbReference type="PROSITE" id="PS51186">
    <property type="entry name" value="GNAT"/>
    <property type="match status" value="1"/>
</dbReference>
<dbReference type="GO" id="GO:0016747">
    <property type="term" value="F:acyltransferase activity, transferring groups other than amino-acyl groups"/>
    <property type="evidence" value="ECO:0007669"/>
    <property type="project" value="InterPro"/>
</dbReference>
<keyword evidence="2" id="KW-0012">Acyltransferase</keyword>
<dbReference type="Gene3D" id="3.40.630.30">
    <property type="match status" value="1"/>
</dbReference>
<dbReference type="InterPro" id="IPR016181">
    <property type="entry name" value="Acyl_CoA_acyltransferase"/>
</dbReference>
<evidence type="ECO:0000256" key="2">
    <source>
        <dbReference type="ARBA" id="ARBA00023315"/>
    </source>
</evidence>
<accession>H3ZJX8</accession>
<dbReference type="AlphaFoldDB" id="H3ZJX8"/>
<evidence type="ECO:0000256" key="1">
    <source>
        <dbReference type="ARBA" id="ARBA00022679"/>
    </source>
</evidence>
<evidence type="ECO:0000313" key="5">
    <source>
        <dbReference type="Proteomes" id="UP000015502"/>
    </source>
</evidence>
<keyword evidence="1" id="KW-0808">Transferase</keyword>
<proteinExistence type="predicted"/>
<name>H3ZJX8_THELN</name>
<organism evidence="4 5">
    <name type="scientific">Thermococcus litoralis (strain ATCC 51850 / DSM 5473 / JCM 8560 / NS-C)</name>
    <dbReference type="NCBI Taxonomy" id="523849"/>
    <lineage>
        <taxon>Archaea</taxon>
        <taxon>Methanobacteriati</taxon>
        <taxon>Methanobacteriota</taxon>
        <taxon>Thermococci</taxon>
        <taxon>Thermococcales</taxon>
        <taxon>Thermococcaceae</taxon>
        <taxon>Thermococcus</taxon>
    </lineage>
</organism>
<gene>
    <name evidence="4" type="ORF">OCC_02209</name>
</gene>
<evidence type="ECO:0000313" key="4">
    <source>
        <dbReference type="EMBL" id="EHR79752.1"/>
    </source>
</evidence>
<dbReference type="Proteomes" id="UP000015502">
    <property type="component" value="Chromosome"/>
</dbReference>
<protein>
    <recommendedName>
        <fullName evidence="3">N-acetyltransferase domain-containing protein</fullName>
    </recommendedName>
</protein>
<dbReference type="SUPFAM" id="SSF55729">
    <property type="entry name" value="Acyl-CoA N-acyltransferases (Nat)"/>
    <property type="match status" value="1"/>
</dbReference>